<reference evidence="1 2" key="1">
    <citation type="submission" date="2018-01" db="EMBL/GenBank/DDBJ databases">
        <title>Draft genome sequence of Jishengella sp. NA12.</title>
        <authorList>
            <person name="Sahin N."/>
            <person name="Ay H."/>
            <person name="Saygin H."/>
        </authorList>
    </citation>
    <scope>NUCLEOTIDE SEQUENCE [LARGE SCALE GENOMIC DNA]</scope>
    <source>
        <strain evidence="1 2">NA12</strain>
    </source>
</reference>
<name>A0A2W2EHQ4_9ACTN</name>
<dbReference type="AlphaFoldDB" id="A0A2W2EHQ4"/>
<dbReference type="Proteomes" id="UP000248924">
    <property type="component" value="Unassembled WGS sequence"/>
</dbReference>
<evidence type="ECO:0000313" key="2">
    <source>
        <dbReference type="Proteomes" id="UP000248924"/>
    </source>
</evidence>
<organism evidence="1 2">
    <name type="scientific">Micromonospora craterilacus</name>
    <dbReference type="NCBI Taxonomy" id="1655439"/>
    <lineage>
        <taxon>Bacteria</taxon>
        <taxon>Bacillati</taxon>
        <taxon>Actinomycetota</taxon>
        <taxon>Actinomycetes</taxon>
        <taxon>Micromonosporales</taxon>
        <taxon>Micromonosporaceae</taxon>
        <taxon>Micromonospora</taxon>
    </lineage>
</organism>
<evidence type="ECO:0000313" key="1">
    <source>
        <dbReference type="EMBL" id="PZG23812.1"/>
    </source>
</evidence>
<keyword evidence="2" id="KW-1185">Reference proteome</keyword>
<gene>
    <name evidence="1" type="ORF">C1I95_02740</name>
</gene>
<dbReference type="EMBL" id="POTY01000007">
    <property type="protein sequence ID" value="PZG23812.1"/>
    <property type="molecule type" value="Genomic_DNA"/>
</dbReference>
<protein>
    <recommendedName>
        <fullName evidence="3">Immunity protein 51</fullName>
    </recommendedName>
</protein>
<evidence type="ECO:0008006" key="3">
    <source>
        <dbReference type="Google" id="ProtNLM"/>
    </source>
</evidence>
<proteinExistence type="predicted"/>
<dbReference type="InterPro" id="IPR028956">
    <property type="entry name" value="Imm51"/>
</dbReference>
<dbReference type="Pfam" id="PF15595">
    <property type="entry name" value="Imm51"/>
    <property type="match status" value="1"/>
</dbReference>
<comment type="caution">
    <text evidence="1">The sequence shown here is derived from an EMBL/GenBank/DDBJ whole genome shotgun (WGS) entry which is preliminary data.</text>
</comment>
<dbReference type="OrthoDB" id="8657476at2"/>
<sequence>MCQDRPVDPIEIETTESGGYSLWLEAGTTDVDDVIRELGHEPNGYFWEGVAELLVASEAASLGGRFSSDPEAGAFCAYSDDRAALEDLAARLRKVATEETRVRQLVDLATATGFEFDD</sequence>
<accession>A0A2W2EHQ4</accession>